<dbReference type="PANTHER" id="PTHR24243:SF233">
    <property type="entry name" value="THYROTROPIN-RELEASING HORMONE RECEPTOR"/>
    <property type="match status" value="1"/>
</dbReference>
<name>A0AAV2HUR0_LYMST</name>
<evidence type="ECO:0000256" key="8">
    <source>
        <dbReference type="SAM" id="Phobius"/>
    </source>
</evidence>
<dbReference type="Proteomes" id="UP001497497">
    <property type="component" value="Unassembled WGS sequence"/>
</dbReference>
<keyword evidence="4" id="KW-0297">G-protein coupled receptor</keyword>
<feature type="non-terminal residue" evidence="10">
    <location>
        <position position="143"/>
    </location>
</feature>
<keyword evidence="5 8" id="KW-0472">Membrane</keyword>
<dbReference type="SUPFAM" id="SSF81321">
    <property type="entry name" value="Family A G protein-coupled receptor-like"/>
    <property type="match status" value="1"/>
</dbReference>
<sequence length="143" mass="15855">DRHIYLYKSTNQVYPMVLFAIGVPANVLTIATIARMNVVTPATIMVAFLAGIDITALTSKLTIIILGYSLNILGKSICELFPFTGFYFVILSSWVVILICAERFVAICYPLRAGKIFTKRRSCIIIFALTTAFAIFLIVFGMT</sequence>
<proteinExistence type="predicted"/>
<feature type="domain" description="G-protein coupled receptors family 1 profile" evidence="9">
    <location>
        <begin position="25"/>
        <end position="143"/>
    </location>
</feature>
<dbReference type="Gene3D" id="1.20.1070.10">
    <property type="entry name" value="Rhodopsin 7-helix transmembrane proteins"/>
    <property type="match status" value="1"/>
</dbReference>
<dbReference type="Pfam" id="PF00001">
    <property type="entry name" value="7tm_1"/>
    <property type="match status" value="1"/>
</dbReference>
<feature type="non-terminal residue" evidence="10">
    <location>
        <position position="1"/>
    </location>
</feature>
<dbReference type="InterPro" id="IPR017452">
    <property type="entry name" value="GPCR_Rhodpsn_7TM"/>
</dbReference>
<evidence type="ECO:0000256" key="1">
    <source>
        <dbReference type="ARBA" id="ARBA00004141"/>
    </source>
</evidence>
<organism evidence="10 11">
    <name type="scientific">Lymnaea stagnalis</name>
    <name type="common">Great pond snail</name>
    <name type="synonym">Helix stagnalis</name>
    <dbReference type="NCBI Taxonomy" id="6523"/>
    <lineage>
        <taxon>Eukaryota</taxon>
        <taxon>Metazoa</taxon>
        <taxon>Spiralia</taxon>
        <taxon>Lophotrochozoa</taxon>
        <taxon>Mollusca</taxon>
        <taxon>Gastropoda</taxon>
        <taxon>Heterobranchia</taxon>
        <taxon>Euthyneura</taxon>
        <taxon>Panpulmonata</taxon>
        <taxon>Hygrophila</taxon>
        <taxon>Lymnaeoidea</taxon>
        <taxon>Lymnaeidae</taxon>
        <taxon>Lymnaea</taxon>
    </lineage>
</organism>
<evidence type="ECO:0000256" key="5">
    <source>
        <dbReference type="ARBA" id="ARBA00023136"/>
    </source>
</evidence>
<dbReference type="PROSITE" id="PS50262">
    <property type="entry name" value="G_PROTEIN_RECEP_F1_2"/>
    <property type="match status" value="1"/>
</dbReference>
<keyword evidence="3 8" id="KW-1133">Transmembrane helix</keyword>
<dbReference type="EMBL" id="CAXITT010000219">
    <property type="protein sequence ID" value="CAL1536038.1"/>
    <property type="molecule type" value="Genomic_DNA"/>
</dbReference>
<evidence type="ECO:0000313" key="11">
    <source>
        <dbReference type="Proteomes" id="UP001497497"/>
    </source>
</evidence>
<reference evidence="10 11" key="1">
    <citation type="submission" date="2024-04" db="EMBL/GenBank/DDBJ databases">
        <authorList>
            <consortium name="Genoscope - CEA"/>
            <person name="William W."/>
        </authorList>
    </citation>
    <scope>NUCLEOTIDE SEQUENCE [LARGE SCALE GENOMIC DNA]</scope>
</reference>
<comment type="caution">
    <text evidence="10">The sequence shown here is derived from an EMBL/GenBank/DDBJ whole genome shotgun (WGS) entry which is preliminary data.</text>
</comment>
<protein>
    <recommendedName>
        <fullName evidence="9">G-protein coupled receptors family 1 profile domain-containing protein</fullName>
    </recommendedName>
</protein>
<comment type="subcellular location">
    <subcellularLocation>
        <location evidence="1">Membrane</location>
        <topology evidence="1">Multi-pass membrane protein</topology>
    </subcellularLocation>
</comment>
<evidence type="ECO:0000256" key="7">
    <source>
        <dbReference type="ARBA" id="ARBA00023224"/>
    </source>
</evidence>
<keyword evidence="6" id="KW-0675">Receptor</keyword>
<keyword evidence="7" id="KW-0807">Transducer</keyword>
<keyword evidence="11" id="KW-1185">Reference proteome</keyword>
<accession>A0AAV2HUR0</accession>
<keyword evidence="2 8" id="KW-0812">Transmembrane</keyword>
<dbReference type="GO" id="GO:0005886">
    <property type="term" value="C:plasma membrane"/>
    <property type="evidence" value="ECO:0007669"/>
    <property type="project" value="TreeGrafter"/>
</dbReference>
<evidence type="ECO:0000313" key="10">
    <source>
        <dbReference type="EMBL" id="CAL1536038.1"/>
    </source>
</evidence>
<dbReference type="PANTHER" id="PTHR24243">
    <property type="entry name" value="G-PROTEIN COUPLED RECEPTOR"/>
    <property type="match status" value="1"/>
</dbReference>
<gene>
    <name evidence="10" type="ORF">GSLYS_00009951001</name>
</gene>
<evidence type="ECO:0000256" key="6">
    <source>
        <dbReference type="ARBA" id="ARBA00023170"/>
    </source>
</evidence>
<feature type="transmembrane region" description="Helical" evidence="8">
    <location>
        <begin position="80"/>
        <end position="101"/>
    </location>
</feature>
<dbReference type="GO" id="GO:0004930">
    <property type="term" value="F:G protein-coupled receptor activity"/>
    <property type="evidence" value="ECO:0007669"/>
    <property type="project" value="UniProtKB-KW"/>
</dbReference>
<evidence type="ECO:0000256" key="2">
    <source>
        <dbReference type="ARBA" id="ARBA00022692"/>
    </source>
</evidence>
<dbReference type="PROSITE" id="PS00237">
    <property type="entry name" value="G_PROTEIN_RECEP_F1_1"/>
    <property type="match status" value="1"/>
</dbReference>
<feature type="transmembrane region" description="Helical" evidence="8">
    <location>
        <begin position="46"/>
        <end position="68"/>
    </location>
</feature>
<dbReference type="AlphaFoldDB" id="A0AAV2HUR0"/>
<feature type="transmembrane region" description="Helical" evidence="8">
    <location>
        <begin position="122"/>
        <end position="142"/>
    </location>
</feature>
<dbReference type="InterPro" id="IPR000276">
    <property type="entry name" value="GPCR_Rhodpsn"/>
</dbReference>
<evidence type="ECO:0000259" key="9">
    <source>
        <dbReference type="PROSITE" id="PS50262"/>
    </source>
</evidence>
<evidence type="ECO:0000256" key="4">
    <source>
        <dbReference type="ARBA" id="ARBA00023040"/>
    </source>
</evidence>
<evidence type="ECO:0000256" key="3">
    <source>
        <dbReference type="ARBA" id="ARBA00022989"/>
    </source>
</evidence>
<feature type="transmembrane region" description="Helical" evidence="8">
    <location>
        <begin position="12"/>
        <end position="34"/>
    </location>
</feature>